<accession>A0ABZ2SKB1</accession>
<feature type="domain" description="Sulfatase N-terminal" evidence="3">
    <location>
        <begin position="3"/>
        <end position="382"/>
    </location>
</feature>
<keyword evidence="2" id="KW-0378">Hydrolase</keyword>
<keyword evidence="5" id="KW-1185">Reference proteome</keyword>
<evidence type="ECO:0000313" key="4">
    <source>
        <dbReference type="EMBL" id="WYJ75937.1"/>
    </source>
</evidence>
<dbReference type="Pfam" id="PF00884">
    <property type="entry name" value="Sulfatase"/>
    <property type="match status" value="1"/>
</dbReference>
<dbReference type="Proteomes" id="UP000664701">
    <property type="component" value="Chromosome"/>
</dbReference>
<protein>
    <recommendedName>
        <fullName evidence="3">Sulfatase N-terminal domain-containing protein</fullName>
    </recommendedName>
</protein>
<evidence type="ECO:0000256" key="2">
    <source>
        <dbReference type="ARBA" id="ARBA00022801"/>
    </source>
</evidence>
<dbReference type="InterPro" id="IPR017850">
    <property type="entry name" value="Alkaline_phosphatase_core_sf"/>
</dbReference>
<gene>
    <name evidence="4" type="ORF">DOK78_000525</name>
</gene>
<reference evidence="4 5" key="2">
    <citation type="submission" date="2024-03" db="EMBL/GenBank/DDBJ databases">
        <title>The Genome Sequence of Enterococcus sp. DIV2402.</title>
        <authorList>
            <consortium name="The Broad Institute Genomics Platform"/>
            <consortium name="The Broad Institute Microbial Omics Core"/>
            <consortium name="The Broad Institute Genomic Center for Infectious Diseases"/>
            <person name="Earl A."/>
            <person name="Manson A."/>
            <person name="Gilmore M."/>
            <person name="Schwartman J."/>
            <person name="Shea T."/>
            <person name="Abouelleil A."/>
            <person name="Cao P."/>
            <person name="Chapman S."/>
            <person name="Cusick C."/>
            <person name="Young S."/>
            <person name="Neafsey D."/>
            <person name="Nusbaum C."/>
            <person name="Birren B."/>
        </authorList>
    </citation>
    <scope>NUCLEOTIDE SEQUENCE [LARGE SCALE GENOMIC DNA]</scope>
    <source>
        <strain evidence="4 5">DIV2402</strain>
    </source>
</reference>
<evidence type="ECO:0000256" key="1">
    <source>
        <dbReference type="ARBA" id="ARBA00008779"/>
    </source>
</evidence>
<dbReference type="SUPFAM" id="SSF53649">
    <property type="entry name" value="Alkaline phosphatase-like"/>
    <property type="match status" value="1"/>
</dbReference>
<dbReference type="RefSeq" id="WP_207942001.1">
    <property type="nucleotide sequence ID" value="NZ_CP147251.1"/>
</dbReference>
<reference evidence="4 5" key="1">
    <citation type="submission" date="2021-03" db="EMBL/GenBank/DDBJ databases">
        <authorList>
            <person name="Gilmore M.S."/>
            <person name="Schwartzman J."/>
            <person name="Van Tyne D."/>
            <person name="Martin M."/>
            <person name="Earl A.M."/>
            <person name="Manson A.L."/>
            <person name="Straub T."/>
            <person name="Salamzade R."/>
            <person name="Saavedra J."/>
            <person name="Lebreton F."/>
            <person name="Prichula J."/>
            <person name="Schaufler K."/>
            <person name="Gaca A."/>
            <person name="Sgardioli B."/>
            <person name="Wagenaar J."/>
            <person name="Strong T."/>
        </authorList>
    </citation>
    <scope>NUCLEOTIDE SEQUENCE [LARGE SCALE GENOMIC DNA]</scope>
    <source>
        <strain evidence="4 5">DIV2402</strain>
    </source>
</reference>
<dbReference type="InterPro" id="IPR050738">
    <property type="entry name" value="Sulfatase"/>
</dbReference>
<dbReference type="CDD" id="cd16033">
    <property type="entry name" value="sulfatase_like"/>
    <property type="match status" value="1"/>
</dbReference>
<comment type="similarity">
    <text evidence="1">Belongs to the sulfatase family.</text>
</comment>
<evidence type="ECO:0000313" key="5">
    <source>
        <dbReference type="Proteomes" id="UP000664701"/>
    </source>
</evidence>
<evidence type="ECO:0000259" key="3">
    <source>
        <dbReference type="Pfam" id="PF00884"/>
    </source>
</evidence>
<dbReference type="EMBL" id="CP147251">
    <property type="protein sequence ID" value="WYJ75937.1"/>
    <property type="molecule type" value="Genomic_DNA"/>
</dbReference>
<dbReference type="PANTHER" id="PTHR42693:SF53">
    <property type="entry name" value="ENDO-4-O-SULFATASE"/>
    <property type="match status" value="1"/>
</dbReference>
<dbReference type="InterPro" id="IPR000917">
    <property type="entry name" value="Sulfatase_N"/>
</dbReference>
<dbReference type="Gene3D" id="3.40.720.10">
    <property type="entry name" value="Alkaline Phosphatase, subunit A"/>
    <property type="match status" value="1"/>
</dbReference>
<name>A0ABZ2SKB1_9ENTE</name>
<organism evidence="4 5">
    <name type="scientific">Candidatus Enterococcus lowellii</name>
    <dbReference type="NCBI Taxonomy" id="2230877"/>
    <lineage>
        <taxon>Bacteria</taxon>
        <taxon>Bacillati</taxon>
        <taxon>Bacillota</taxon>
        <taxon>Bacilli</taxon>
        <taxon>Lactobacillales</taxon>
        <taxon>Enterococcaceae</taxon>
        <taxon>Enterococcus</taxon>
    </lineage>
</organism>
<proteinExistence type="inferred from homology"/>
<dbReference type="PANTHER" id="PTHR42693">
    <property type="entry name" value="ARYLSULFATASE FAMILY MEMBER"/>
    <property type="match status" value="1"/>
</dbReference>
<sequence>MQPNILFILTDQQRKDTLSAYGNLPCTTPHLDKLSEESYIFENAYTTCPICTPARASLQTGLYPMHHGMLTNSYNYGNMVQELADTPELLSRQLVKMGYQVGYTGKWHLGSGVDNVKQDAYIQKYMGDIQFAEFGLRNDALPTTVGYTGDDFPGHGFGGHYYPQFQEYLAENNLDFKIEQIINGFYQQHQAGIVTTGVETTIESFLVHRTKMILSEFQKEQAPWYFQLNFWGPHEPYFVPQEFLEPYKDVAIPAWENFEDKGVLKPRIHDVKRGDFTTWEEIEPVVKHYFAGVSHIDYQIGEVIRYLKDNDLYDDTVIIFSADHGESLGIHDGLCDKAIFMYDETVSIPLFVKPAKSQTRQELTEFVTSCDIYSTILDYAGVSEAQRERDGQSMRPLMENVHLVWPETVVTECSGIGSILFSQRMIRKKDIKYVFNCGDVDELYDLASDPYEMDNKIEQEAYQSIVQEMRQALYNWMIENNDNLIFEYQALRMRGVRP</sequence>